<dbReference type="Gene3D" id="3.40.50.12780">
    <property type="entry name" value="N-terminal domain of ligase-like"/>
    <property type="match status" value="1"/>
</dbReference>
<dbReference type="KEGG" id="sace:GIY23_05125"/>
<organism evidence="5 6">
    <name type="scientific">Allosaccharopolyspora coralli</name>
    <dbReference type="NCBI Taxonomy" id="2665642"/>
    <lineage>
        <taxon>Bacteria</taxon>
        <taxon>Bacillati</taxon>
        <taxon>Actinomycetota</taxon>
        <taxon>Actinomycetes</taxon>
        <taxon>Pseudonocardiales</taxon>
        <taxon>Pseudonocardiaceae</taxon>
        <taxon>Allosaccharopolyspora</taxon>
    </lineage>
</organism>
<dbReference type="InterPro" id="IPR042099">
    <property type="entry name" value="ANL_N_sf"/>
</dbReference>
<keyword evidence="6" id="KW-1185">Reference proteome</keyword>
<evidence type="ECO:0000313" key="6">
    <source>
        <dbReference type="Proteomes" id="UP000371041"/>
    </source>
</evidence>
<evidence type="ECO:0000256" key="1">
    <source>
        <dbReference type="ARBA" id="ARBA00006432"/>
    </source>
</evidence>
<keyword evidence="2" id="KW-0436">Ligase</keyword>
<dbReference type="FunFam" id="3.30.300.30:FF:000008">
    <property type="entry name" value="2,3-dihydroxybenzoate-AMP ligase"/>
    <property type="match status" value="1"/>
</dbReference>
<feature type="domain" description="AMP-dependent synthetase/ligase" evidence="3">
    <location>
        <begin position="10"/>
        <end position="358"/>
    </location>
</feature>
<dbReference type="InterPro" id="IPR025110">
    <property type="entry name" value="AMP-bd_C"/>
</dbReference>
<dbReference type="Proteomes" id="UP000371041">
    <property type="component" value="Chromosome"/>
</dbReference>
<dbReference type="Pfam" id="PF00501">
    <property type="entry name" value="AMP-binding"/>
    <property type="match status" value="1"/>
</dbReference>
<name>A0A5Q3QBM6_9PSEU</name>
<dbReference type="PROSITE" id="PS00455">
    <property type="entry name" value="AMP_BINDING"/>
    <property type="match status" value="1"/>
</dbReference>
<gene>
    <name evidence="5" type="ORF">GIY23_05125</name>
</gene>
<dbReference type="GO" id="GO:0016877">
    <property type="term" value="F:ligase activity, forming carbon-sulfur bonds"/>
    <property type="evidence" value="ECO:0007669"/>
    <property type="project" value="UniProtKB-ARBA"/>
</dbReference>
<evidence type="ECO:0000256" key="2">
    <source>
        <dbReference type="ARBA" id="ARBA00022598"/>
    </source>
</evidence>
<evidence type="ECO:0000313" key="5">
    <source>
        <dbReference type="EMBL" id="QGK68999.1"/>
    </source>
</evidence>
<dbReference type="RefSeq" id="WP_154075600.1">
    <property type="nucleotide sequence ID" value="NZ_CP045929.1"/>
</dbReference>
<feature type="domain" description="AMP-binding enzyme C-terminal" evidence="4">
    <location>
        <begin position="408"/>
        <end position="483"/>
    </location>
</feature>
<dbReference type="Pfam" id="PF13193">
    <property type="entry name" value="AMP-binding_C"/>
    <property type="match status" value="1"/>
</dbReference>
<dbReference type="InterPro" id="IPR050237">
    <property type="entry name" value="ATP-dep_AMP-bd_enzyme"/>
</dbReference>
<dbReference type="PANTHER" id="PTHR43767">
    <property type="entry name" value="LONG-CHAIN-FATTY-ACID--COA LIGASE"/>
    <property type="match status" value="1"/>
</dbReference>
<evidence type="ECO:0000259" key="3">
    <source>
        <dbReference type="Pfam" id="PF00501"/>
    </source>
</evidence>
<dbReference type="InterPro" id="IPR020845">
    <property type="entry name" value="AMP-binding_CS"/>
</dbReference>
<comment type="similarity">
    <text evidence="1">Belongs to the ATP-dependent AMP-binding enzyme family.</text>
</comment>
<dbReference type="SUPFAM" id="SSF56801">
    <property type="entry name" value="Acetyl-CoA synthetase-like"/>
    <property type="match status" value="1"/>
</dbReference>
<accession>A0A5Q3QBM6</accession>
<dbReference type="EMBL" id="CP045929">
    <property type="protein sequence ID" value="QGK68999.1"/>
    <property type="molecule type" value="Genomic_DNA"/>
</dbReference>
<sequence length="499" mass="53379">MPNVARPPWEHAGSAPNAVALRAGDEVWTYAQLRDASAAFGGELRALGARPGDRVLLVAPTVAEFVVAYLAGQLLGTVVITMNTMATEPEIDYVVEDSGASLLIAWHEASLAASRVAEERDLSFRVLAPGAGARSGTPVDEPVERNLDDTAVLLYTSGTTGRPKGVELTVGNLLDTARTFVEQLDLTSQDRFGTALPLFHVFGQAVCLNTVLTTGASMSLLSPFEPVAMLEMIRRDRLTTVAGVPTMWNAMLHASGDFGPADFADLRLASSGGASLPGEVITAFSDRFGCTILEGYGLTESSGAATYNAPDRQQRIGSVGIPLPGTDVEIRNLDGEPVPAGDVGEVFLRGPSVMKGYWNRPDATAADLAGGWLRTGDLGRVDEDGYLYIVDRAKDLIIRGGYNVYPREVEEVLYEHPDIVEVAVLGVADDAYGEEVAAVVATRSGAPIDEDELRTWAKERLSPYKVPHRFRFVDTLPKGPSGKILKRAIDRDALENPAS</sequence>
<dbReference type="InterPro" id="IPR000873">
    <property type="entry name" value="AMP-dep_synth/lig_dom"/>
</dbReference>
<dbReference type="Gene3D" id="3.30.300.30">
    <property type="match status" value="1"/>
</dbReference>
<reference evidence="6" key="1">
    <citation type="submission" date="2019-11" db="EMBL/GenBank/DDBJ databases">
        <title>The complete genome sequence of Saccharopolyspora sp. E2A.</title>
        <authorList>
            <person name="Zhang G."/>
        </authorList>
    </citation>
    <scope>NUCLEOTIDE SEQUENCE [LARGE SCALE GENOMIC DNA]</scope>
    <source>
        <strain evidence="6">E2A</strain>
    </source>
</reference>
<dbReference type="PANTHER" id="PTHR43767:SF12">
    <property type="entry name" value="AMP-DEPENDENT SYNTHETASE AND LIGASE"/>
    <property type="match status" value="1"/>
</dbReference>
<dbReference type="AlphaFoldDB" id="A0A5Q3QBM6"/>
<dbReference type="CDD" id="cd05936">
    <property type="entry name" value="FC-FACS_FadD_like"/>
    <property type="match status" value="1"/>
</dbReference>
<protein>
    <submittedName>
        <fullName evidence="5">AMP-binding protein</fullName>
    </submittedName>
</protein>
<proteinExistence type="inferred from homology"/>
<dbReference type="InterPro" id="IPR045851">
    <property type="entry name" value="AMP-bd_C_sf"/>
</dbReference>
<evidence type="ECO:0000259" key="4">
    <source>
        <dbReference type="Pfam" id="PF13193"/>
    </source>
</evidence>